<gene>
    <name evidence="2" type="ORF">HJC23_002655</name>
</gene>
<evidence type="ECO:0000313" key="2">
    <source>
        <dbReference type="EMBL" id="KAL3788901.1"/>
    </source>
</evidence>
<dbReference type="AlphaFoldDB" id="A0ABD3PNI5"/>
<name>A0ABD3PNI5_9STRA</name>
<evidence type="ECO:0008006" key="4">
    <source>
        <dbReference type="Google" id="ProtNLM"/>
    </source>
</evidence>
<dbReference type="EMBL" id="JABMIG020000150">
    <property type="protein sequence ID" value="KAL3788901.1"/>
    <property type="molecule type" value="Genomic_DNA"/>
</dbReference>
<accession>A0ABD3PNI5</accession>
<keyword evidence="3" id="KW-1185">Reference proteome</keyword>
<evidence type="ECO:0000256" key="1">
    <source>
        <dbReference type="SAM" id="MobiDB-lite"/>
    </source>
</evidence>
<comment type="caution">
    <text evidence="2">The sequence shown here is derived from an EMBL/GenBank/DDBJ whole genome shotgun (WGS) entry which is preliminary data.</text>
</comment>
<dbReference type="Proteomes" id="UP001516023">
    <property type="component" value="Unassembled WGS sequence"/>
</dbReference>
<sequence length="159" mass="17959">MKHHPDTFSPDHTAEMRQKSQDIFMKCRSALENLVECENTGAALLRSEVEEAQAKRTMSNEEFDSWFEKETGHHSPFAFDIDPQTMREVAKMHETMEGSHGLDRDGGMWHLASLISSTVKSGKEGAADLLRLEAGSMEEGREAKGKLERRRKRVRGGGR</sequence>
<organism evidence="2 3">
    <name type="scientific">Cyclotella cryptica</name>
    <dbReference type="NCBI Taxonomy" id="29204"/>
    <lineage>
        <taxon>Eukaryota</taxon>
        <taxon>Sar</taxon>
        <taxon>Stramenopiles</taxon>
        <taxon>Ochrophyta</taxon>
        <taxon>Bacillariophyta</taxon>
        <taxon>Coscinodiscophyceae</taxon>
        <taxon>Thalassiosirophycidae</taxon>
        <taxon>Stephanodiscales</taxon>
        <taxon>Stephanodiscaceae</taxon>
        <taxon>Cyclotella</taxon>
    </lineage>
</organism>
<feature type="region of interest" description="Disordered" evidence="1">
    <location>
        <begin position="135"/>
        <end position="159"/>
    </location>
</feature>
<proteinExistence type="predicted"/>
<protein>
    <recommendedName>
        <fullName evidence="4">J domain-containing protein</fullName>
    </recommendedName>
</protein>
<reference evidence="2 3" key="1">
    <citation type="journal article" date="2020" name="G3 (Bethesda)">
        <title>Improved Reference Genome for Cyclotella cryptica CCMP332, a Model for Cell Wall Morphogenesis, Salinity Adaptation, and Lipid Production in Diatoms (Bacillariophyta).</title>
        <authorList>
            <person name="Roberts W.R."/>
            <person name="Downey K.M."/>
            <person name="Ruck E.C."/>
            <person name="Traller J.C."/>
            <person name="Alverson A.J."/>
        </authorList>
    </citation>
    <scope>NUCLEOTIDE SEQUENCE [LARGE SCALE GENOMIC DNA]</scope>
    <source>
        <strain evidence="2 3">CCMP332</strain>
    </source>
</reference>
<feature type="compositionally biased region" description="Basic residues" evidence="1">
    <location>
        <begin position="147"/>
        <end position="159"/>
    </location>
</feature>
<evidence type="ECO:0000313" key="3">
    <source>
        <dbReference type="Proteomes" id="UP001516023"/>
    </source>
</evidence>